<dbReference type="RefSeq" id="WP_195596428.1">
    <property type="nucleotide sequence ID" value="NZ_CAUAJF010000032.1"/>
</dbReference>
<protein>
    <submittedName>
        <fullName evidence="4">Protein BatD</fullName>
    </submittedName>
</protein>
<keyword evidence="2" id="KW-0472">Membrane</keyword>
<keyword evidence="2" id="KW-0812">Transmembrane</keyword>
<reference evidence="4 5" key="1">
    <citation type="journal article" date="2018" name="Nat. Biotechnol.">
        <title>A standardized bacterial taxonomy based on genome phylogeny substantially revises the tree of life.</title>
        <authorList>
            <person name="Parks D.H."/>
            <person name="Chuvochina M."/>
            <person name="Waite D.W."/>
            <person name="Rinke C."/>
            <person name="Skarshewski A."/>
            <person name="Chaumeil P.A."/>
            <person name="Hugenholtz P."/>
        </authorList>
    </citation>
    <scope>NUCLEOTIDE SEQUENCE [LARGE SCALE GENOMIC DNA]</scope>
    <source>
        <strain evidence="4">UBA11482</strain>
    </source>
</reference>
<sequence length="603" mass="66838">MKKLFFIIAVFFSTISSGFADGVKFSASAPGQVIKGQTFQITFTLINANGQDLRVPEFPGCNVLFGPAVSQGSQFTSINGKTTTQTEESYTYTLKAIKEGTYKIGSATIRAGGKQLTSNTLNLKILPPDKNSDGGSDDDREYAPSAQSSAGTDATTFARLILSRTKVYEQEAILATIKLYTKAANMGLENYTFPSFDGFVVQDMPIQNPQFELDHYDGANYTTVVIKRALLFPQRSGKITINPGKFDMALQVVRPMRGPFGMMRGLQEVKKTVRTQPVTVEVLPLPAGKPASYMGAVGTFTVTSSINRENLKTNEAVTVKLQIKGVGNLKYVKNPEIKFPADFEVYDPKIDVKTQNTMSGVEGVRTIEYTAIPRNAGDFVIPGIDFSYFDVHSNSYKTLTTPEYHLKVEKGTGGSSSQISNFTDKETLQMLNQDIHFIKTGNLHLQKSPSIMWGSTGYWLWYILPALFFIIFVIINRKQARENANVTLMKTKKANKVATRRLKAAGKYLKEHQKEAFYNEVLQAVWGYLSDKLSLPLSELTRDNVATELAKYGASEDLVNHFMEILDTCEFAQYAPSQSDSAMDKLYADTVEAIGKMENTVKK</sequence>
<dbReference type="Pfam" id="PF13584">
    <property type="entry name" value="BatD"/>
    <property type="match status" value="2"/>
</dbReference>
<dbReference type="EMBL" id="DNWC01000022">
    <property type="protein sequence ID" value="HBJ07640.1"/>
    <property type="molecule type" value="Genomic_DNA"/>
</dbReference>
<comment type="caution">
    <text evidence="4">The sequence shown here is derived from an EMBL/GenBank/DDBJ whole genome shotgun (WGS) entry which is preliminary data.</text>
</comment>
<evidence type="ECO:0000256" key="1">
    <source>
        <dbReference type="SAM" id="MobiDB-lite"/>
    </source>
</evidence>
<keyword evidence="2" id="KW-1133">Transmembrane helix</keyword>
<dbReference type="AlphaFoldDB" id="A0A354LZF1"/>
<evidence type="ECO:0000256" key="2">
    <source>
        <dbReference type="SAM" id="Phobius"/>
    </source>
</evidence>
<dbReference type="PANTHER" id="PTHR40940">
    <property type="entry name" value="PROTEIN BATD-RELATED"/>
    <property type="match status" value="1"/>
</dbReference>
<dbReference type="Proteomes" id="UP000262954">
    <property type="component" value="Unassembled WGS sequence"/>
</dbReference>
<dbReference type="PANTHER" id="PTHR40940:SF2">
    <property type="entry name" value="BATD"/>
    <property type="match status" value="1"/>
</dbReference>
<gene>
    <name evidence="4" type="ORF">DDY73_01415</name>
</gene>
<name>A0A354LZF1_9BACT</name>
<feature type="transmembrane region" description="Helical" evidence="2">
    <location>
        <begin position="458"/>
        <end position="475"/>
    </location>
</feature>
<feature type="chain" id="PRO_5016559760" evidence="3">
    <location>
        <begin position="21"/>
        <end position="603"/>
    </location>
</feature>
<feature type="region of interest" description="Disordered" evidence="1">
    <location>
        <begin position="122"/>
        <end position="150"/>
    </location>
</feature>
<evidence type="ECO:0000313" key="5">
    <source>
        <dbReference type="Proteomes" id="UP000262954"/>
    </source>
</evidence>
<organism evidence="4 5">
    <name type="scientific">Coprobacter fastidiosus</name>
    <dbReference type="NCBI Taxonomy" id="1099853"/>
    <lineage>
        <taxon>Bacteria</taxon>
        <taxon>Pseudomonadati</taxon>
        <taxon>Bacteroidota</taxon>
        <taxon>Bacteroidia</taxon>
        <taxon>Bacteroidales</taxon>
        <taxon>Barnesiellaceae</taxon>
        <taxon>Coprobacter</taxon>
    </lineage>
</organism>
<proteinExistence type="predicted"/>
<accession>A0A354LZF1</accession>
<feature type="signal peptide" evidence="3">
    <location>
        <begin position="1"/>
        <end position="20"/>
    </location>
</feature>
<dbReference type="InterPro" id="IPR025738">
    <property type="entry name" value="BatD"/>
</dbReference>
<keyword evidence="3" id="KW-0732">Signal</keyword>
<evidence type="ECO:0000313" key="4">
    <source>
        <dbReference type="EMBL" id="HBJ07640.1"/>
    </source>
</evidence>
<evidence type="ECO:0000256" key="3">
    <source>
        <dbReference type="SAM" id="SignalP"/>
    </source>
</evidence>